<feature type="region of interest" description="Disordered" evidence="1">
    <location>
        <begin position="1"/>
        <end position="65"/>
    </location>
</feature>
<dbReference type="AlphaFoldDB" id="A0A7I8D5V3"/>
<evidence type="ECO:0000256" key="1">
    <source>
        <dbReference type="SAM" id="MobiDB-lite"/>
    </source>
</evidence>
<dbReference type="Proteomes" id="UP000593890">
    <property type="component" value="Chromosome"/>
</dbReference>
<protein>
    <submittedName>
        <fullName evidence="2">Uncharacterized protein</fullName>
    </submittedName>
</protein>
<keyword evidence="3" id="KW-1185">Reference proteome</keyword>
<dbReference type="RefSeq" id="WP_090264982.1">
    <property type="nucleotide sequence ID" value="NZ_AP023321.1"/>
</dbReference>
<accession>A0A7I8D5V3</accession>
<feature type="compositionally biased region" description="Low complexity" evidence="1">
    <location>
        <begin position="1"/>
        <end position="14"/>
    </location>
</feature>
<sequence>MDDLSDALSSILSSPESMERLKSLASSLLGEEGQQGTESSDEASALPSVPENSEADSQGDSPLGGIDLNMITKLMPLLTQFNQEDDNTKLLKALRPHLHTDRQKRLDEAAKLMQLVKLLPIIRQQGLF</sequence>
<proteinExistence type="predicted"/>
<reference evidence="3" key="1">
    <citation type="submission" date="2020-07" db="EMBL/GenBank/DDBJ databases">
        <title>Complete genome sequencing of Clostridia bacterium strain 12CBH8.</title>
        <authorList>
            <person name="Sakamoto M."/>
            <person name="Murakami T."/>
            <person name="Mori H."/>
        </authorList>
    </citation>
    <scope>NUCLEOTIDE SEQUENCE [LARGE SCALE GENOMIC DNA]</scope>
    <source>
        <strain evidence="3">12CBH8</strain>
    </source>
</reference>
<gene>
    <name evidence="2" type="ORF">C12CBH8_20440</name>
</gene>
<evidence type="ECO:0000313" key="2">
    <source>
        <dbReference type="EMBL" id="BCI61405.1"/>
    </source>
</evidence>
<dbReference type="EMBL" id="AP023321">
    <property type="protein sequence ID" value="BCI61405.1"/>
    <property type="molecule type" value="Genomic_DNA"/>
</dbReference>
<organism evidence="2 3">
    <name type="scientific">Solibaculum mannosilyticum</name>
    <dbReference type="NCBI Taxonomy" id="2780922"/>
    <lineage>
        <taxon>Bacteria</taxon>
        <taxon>Bacillati</taxon>
        <taxon>Bacillota</taxon>
        <taxon>Clostridia</taxon>
        <taxon>Eubacteriales</taxon>
        <taxon>Oscillospiraceae</taxon>
        <taxon>Solibaculum</taxon>
    </lineage>
</organism>
<dbReference type="KEGG" id="sman:C12CBH8_20440"/>
<name>A0A7I8D5V3_9FIRM</name>
<evidence type="ECO:0000313" key="3">
    <source>
        <dbReference type="Proteomes" id="UP000593890"/>
    </source>
</evidence>